<dbReference type="EMBL" id="SWFS01000095">
    <property type="protein sequence ID" value="KAA8916545.1"/>
    <property type="molecule type" value="Genomic_DNA"/>
</dbReference>
<organism evidence="15 16">
    <name type="scientific">Trichomonascus ciferrii</name>
    <dbReference type="NCBI Taxonomy" id="44093"/>
    <lineage>
        <taxon>Eukaryota</taxon>
        <taxon>Fungi</taxon>
        <taxon>Dikarya</taxon>
        <taxon>Ascomycota</taxon>
        <taxon>Saccharomycotina</taxon>
        <taxon>Dipodascomycetes</taxon>
        <taxon>Dipodascales</taxon>
        <taxon>Trichomonascaceae</taxon>
        <taxon>Trichomonascus</taxon>
        <taxon>Trichomonascus ciferrii complex</taxon>
    </lineage>
</organism>
<evidence type="ECO:0000256" key="5">
    <source>
        <dbReference type="ARBA" id="ARBA00022692"/>
    </source>
</evidence>
<keyword evidence="6 12" id="KW-1133">Transmembrane helix</keyword>
<keyword evidence="4" id="KW-0813">Transport</keyword>
<comment type="subcellular location">
    <subcellularLocation>
        <location evidence="1">Golgi apparatus membrane</location>
        <topology evidence="1">Single-pass type IV membrane protein</topology>
    </subcellularLocation>
</comment>
<feature type="coiled-coil region" evidence="10">
    <location>
        <begin position="483"/>
        <end position="531"/>
    </location>
</feature>
<keyword evidence="16" id="KW-1185">Reference proteome</keyword>
<evidence type="ECO:0000256" key="8">
    <source>
        <dbReference type="ARBA" id="ARBA00023054"/>
    </source>
</evidence>
<reference evidence="15" key="1">
    <citation type="journal article" date="2019" name="G3 (Bethesda)">
        <title>Genome Assemblies of Two Rare Opportunistic Yeast Pathogens: Diutina rugosa (syn. Candida rugosa) and Trichomonascus ciferrii (syn. Candida ciferrii).</title>
        <authorList>
            <person name="Mixao V."/>
            <person name="Saus E."/>
            <person name="Hansen A.P."/>
            <person name="Lass-Florl C."/>
            <person name="Gabaldon T."/>
        </authorList>
    </citation>
    <scope>NUCLEOTIDE SEQUENCE</scope>
    <source>
        <strain evidence="15">CBS 4856</strain>
    </source>
</reference>
<feature type="domain" description="CASP C-terminal" evidence="13">
    <location>
        <begin position="402"/>
        <end position="618"/>
    </location>
</feature>
<gene>
    <name evidence="15" type="ORF">TRICI_001299</name>
</gene>
<evidence type="ECO:0000256" key="12">
    <source>
        <dbReference type="SAM" id="Phobius"/>
    </source>
</evidence>
<feature type="coiled-coil region" evidence="10">
    <location>
        <begin position="161"/>
        <end position="335"/>
    </location>
</feature>
<proteinExistence type="inferred from homology"/>
<dbReference type="GO" id="GO:0000139">
    <property type="term" value="C:Golgi membrane"/>
    <property type="evidence" value="ECO:0007669"/>
    <property type="project" value="UniProtKB-SubCell"/>
</dbReference>
<evidence type="ECO:0000256" key="7">
    <source>
        <dbReference type="ARBA" id="ARBA00023034"/>
    </source>
</evidence>
<dbReference type="VEuPathDB" id="FungiDB:TRICI_001299"/>
<dbReference type="Pfam" id="PF08172">
    <property type="entry name" value="CASP_C"/>
    <property type="match status" value="1"/>
</dbReference>
<keyword evidence="7" id="KW-0333">Golgi apparatus</keyword>
<evidence type="ECO:0000256" key="3">
    <source>
        <dbReference type="ARBA" id="ARBA00018691"/>
    </source>
</evidence>
<evidence type="ECO:0000313" key="15">
    <source>
        <dbReference type="EMBL" id="KAA8916545.1"/>
    </source>
</evidence>
<accession>A0A642VCH8</accession>
<feature type="coiled-coil region" evidence="10">
    <location>
        <begin position="379"/>
        <end position="434"/>
    </location>
</feature>
<comment type="similarity">
    <text evidence="2">Belongs to the CASP family.</text>
</comment>
<dbReference type="AlphaFoldDB" id="A0A642VCH8"/>
<evidence type="ECO:0000259" key="14">
    <source>
        <dbReference type="Pfam" id="PF25398"/>
    </source>
</evidence>
<dbReference type="GO" id="GO:0006891">
    <property type="term" value="P:intra-Golgi vesicle-mediated transport"/>
    <property type="evidence" value="ECO:0007669"/>
    <property type="project" value="InterPro"/>
</dbReference>
<feature type="transmembrane region" description="Helical" evidence="12">
    <location>
        <begin position="601"/>
        <end position="620"/>
    </location>
</feature>
<dbReference type="InterPro" id="IPR012955">
    <property type="entry name" value="CASP_C"/>
</dbReference>
<dbReference type="OrthoDB" id="10257567at2759"/>
<keyword evidence="9 12" id="KW-0472">Membrane</keyword>
<keyword evidence="8 10" id="KW-0175">Coiled coil</keyword>
<feature type="region of interest" description="Disordered" evidence="11">
    <location>
        <begin position="439"/>
        <end position="479"/>
    </location>
</feature>
<evidence type="ECO:0000256" key="1">
    <source>
        <dbReference type="ARBA" id="ARBA00004409"/>
    </source>
</evidence>
<evidence type="ECO:0000313" key="16">
    <source>
        <dbReference type="Proteomes" id="UP000761534"/>
    </source>
</evidence>
<evidence type="ECO:0000256" key="6">
    <source>
        <dbReference type="ARBA" id="ARBA00022989"/>
    </source>
</evidence>
<keyword evidence="5 12" id="KW-0812">Transmembrane</keyword>
<name>A0A642VCH8_9ASCO</name>
<dbReference type="PANTHER" id="PTHR14043:SF2">
    <property type="entry name" value="HOMEOBOX PROTEIN CUT"/>
    <property type="match status" value="1"/>
</dbReference>
<feature type="compositionally biased region" description="Low complexity" evidence="11">
    <location>
        <begin position="439"/>
        <end position="454"/>
    </location>
</feature>
<comment type="caution">
    <text evidence="15">The sequence shown here is derived from an EMBL/GenBank/DDBJ whole genome shotgun (WGS) entry which is preliminary data.</text>
</comment>
<feature type="domain" description="Cux N-terminal" evidence="14">
    <location>
        <begin position="14"/>
        <end position="126"/>
    </location>
</feature>
<sequence>MSSSERGDAGTDEQSSTPFERALKVWSEIGLSDLQKTLDDEGVEIVEKQKASVVGRKELAGRTKEFKKLDDSEKLTEVKGLLKAYQTEVDNLTSRCKYAENCFMKLYKLLAEAPDPKPLLEASIDSVISASESSRLATENARLNELVSKTADYDNIKSKLMKVEMQSIENAQSKVKAKESEMKALMDEKERAWKLSEEELTKQIEELKANNQVTQAQLNTNSNAPADAGGRIAELELVERDLERANARVLEMEKRNLDLRGQLEEAKSETKDAEEKMELEKRISDLEGENVVLAAKIESSRKHLEQVKADNSKKVQALERDLSWKSEESNNLKQKLAQQEDYEEIKQELDILKSIEFQEESVTDSTNNESLEKKLLGRNKKLNNDLTALRVSKGELQTEIEQHKQKITALEKELQETRDLNHKLESDISQLREASGDASGIASSISGSRSGRVSPTTSIIGGRGGGDFQAPPSSSRSNDKTILPIITQQRDRFRQRNHELEQELSTSWQQLTSLRKELETLKKDNLDLYEKNRYVSAYKRSNANTDVEDRYRSVYEEGLSPFQQFRGKETERAISRMGPLERVTYSFTKAVLANRLSRNLFLIYCIGLHLLIMAIMIHGVGHSPTTPEFPGESTGGIADSVLSGDSVEQAGEALAPPPGK</sequence>
<evidence type="ECO:0000256" key="9">
    <source>
        <dbReference type="ARBA" id="ARBA00023136"/>
    </source>
</evidence>
<dbReference type="Pfam" id="PF25398">
    <property type="entry name" value="CUX1_N"/>
    <property type="match status" value="1"/>
</dbReference>
<evidence type="ECO:0000259" key="13">
    <source>
        <dbReference type="Pfam" id="PF08172"/>
    </source>
</evidence>
<dbReference type="Proteomes" id="UP000761534">
    <property type="component" value="Unassembled WGS sequence"/>
</dbReference>
<evidence type="ECO:0000256" key="4">
    <source>
        <dbReference type="ARBA" id="ARBA00022448"/>
    </source>
</evidence>
<evidence type="ECO:0000256" key="11">
    <source>
        <dbReference type="SAM" id="MobiDB-lite"/>
    </source>
</evidence>
<evidence type="ECO:0000256" key="10">
    <source>
        <dbReference type="SAM" id="Coils"/>
    </source>
</evidence>
<dbReference type="PANTHER" id="PTHR14043">
    <property type="entry name" value="CCAAT DISPLACEMENT PROTEIN-RELATED"/>
    <property type="match status" value="1"/>
</dbReference>
<protein>
    <recommendedName>
        <fullName evidence="3">Protein CASP</fullName>
    </recommendedName>
</protein>
<evidence type="ECO:0000256" key="2">
    <source>
        <dbReference type="ARBA" id="ARBA00006415"/>
    </source>
</evidence>
<dbReference type="InterPro" id="IPR057476">
    <property type="entry name" value="Cux_N"/>
</dbReference>